<evidence type="ECO:0000256" key="1">
    <source>
        <dbReference type="PROSITE-ProRule" id="PRU00325"/>
    </source>
</evidence>
<dbReference type="AlphaFoldDB" id="A0AAV2SGF9"/>
<dbReference type="EMBL" id="CAXKWB010072031">
    <property type="protein sequence ID" value="CAL4195794.1"/>
    <property type="molecule type" value="Genomic_DNA"/>
</dbReference>
<keyword evidence="1" id="KW-0863">Zinc-finger</keyword>
<keyword evidence="5" id="KW-1185">Reference proteome</keyword>
<organism evidence="4 5">
    <name type="scientific">Meganyctiphanes norvegica</name>
    <name type="common">Northern krill</name>
    <name type="synonym">Thysanopoda norvegica</name>
    <dbReference type="NCBI Taxonomy" id="48144"/>
    <lineage>
        <taxon>Eukaryota</taxon>
        <taxon>Metazoa</taxon>
        <taxon>Ecdysozoa</taxon>
        <taxon>Arthropoda</taxon>
        <taxon>Crustacea</taxon>
        <taxon>Multicrustacea</taxon>
        <taxon>Malacostraca</taxon>
        <taxon>Eumalacostraca</taxon>
        <taxon>Eucarida</taxon>
        <taxon>Euphausiacea</taxon>
        <taxon>Euphausiidae</taxon>
        <taxon>Meganyctiphanes</taxon>
    </lineage>
</organism>
<accession>A0AAV2SGF9</accession>
<feature type="domain" description="SWIM-type" evidence="3">
    <location>
        <begin position="122"/>
        <end position="155"/>
    </location>
</feature>
<keyword evidence="1" id="KW-0479">Metal-binding</keyword>
<feature type="region of interest" description="Disordered" evidence="2">
    <location>
        <begin position="1"/>
        <end position="23"/>
    </location>
</feature>
<protein>
    <recommendedName>
        <fullName evidence="3">SWIM-type domain-containing protein</fullName>
    </recommendedName>
</protein>
<dbReference type="PROSITE" id="PS50966">
    <property type="entry name" value="ZF_SWIM"/>
    <property type="match status" value="1"/>
</dbReference>
<keyword evidence="1" id="KW-0862">Zinc</keyword>
<feature type="compositionally biased region" description="Polar residues" evidence="2">
    <location>
        <begin position="1"/>
        <end position="18"/>
    </location>
</feature>
<reference evidence="4 5" key="1">
    <citation type="submission" date="2024-05" db="EMBL/GenBank/DDBJ databases">
        <authorList>
            <person name="Wallberg A."/>
        </authorList>
    </citation>
    <scope>NUCLEOTIDE SEQUENCE [LARGE SCALE GENOMIC DNA]</scope>
</reference>
<evidence type="ECO:0000313" key="5">
    <source>
        <dbReference type="Proteomes" id="UP001497623"/>
    </source>
</evidence>
<dbReference type="GO" id="GO:0008270">
    <property type="term" value="F:zinc ion binding"/>
    <property type="evidence" value="ECO:0007669"/>
    <property type="project" value="UniProtKB-KW"/>
</dbReference>
<proteinExistence type="predicted"/>
<evidence type="ECO:0000259" key="3">
    <source>
        <dbReference type="PROSITE" id="PS50966"/>
    </source>
</evidence>
<name>A0AAV2SGF9_MEGNR</name>
<dbReference type="InterPro" id="IPR007527">
    <property type="entry name" value="Znf_SWIM"/>
</dbReference>
<comment type="caution">
    <text evidence="4">The sequence shown here is derived from an EMBL/GenBank/DDBJ whole genome shotgun (WGS) entry which is preliminary data.</text>
</comment>
<gene>
    <name evidence="4" type="ORF">MNOR_LOCUS37082</name>
</gene>
<sequence length="238" mass="27106">MDETAAQRSNQEDSNLSNLLRPPCTKSPAYKKLEAQAWKINMHFHMMGNLPTRKNRTAIGKRHRCGKNDFFPTDVIEGAAENSWWVICSDAAEESMLVTYNAGTDIQCECVDYPCEYVCMECKICIHMYTCSCREVDEFPSLICKHIHAVIQHGEGVVQKQDITKHILTPHRTPGHKWPDPIIYRFKIVCGKRGSPKTLVPVSTESVWVNEDSSSEEDEGGLVWTYLNKVKILKKIMS</sequence>
<evidence type="ECO:0000313" key="4">
    <source>
        <dbReference type="EMBL" id="CAL4195794.1"/>
    </source>
</evidence>
<evidence type="ECO:0000256" key="2">
    <source>
        <dbReference type="SAM" id="MobiDB-lite"/>
    </source>
</evidence>
<dbReference type="Proteomes" id="UP001497623">
    <property type="component" value="Unassembled WGS sequence"/>
</dbReference>